<dbReference type="RefSeq" id="WP_303306608.1">
    <property type="nucleotide sequence ID" value="NZ_JAODOP010000004.1"/>
</dbReference>
<accession>A0ABU7XU70</accession>
<protein>
    <recommendedName>
        <fullName evidence="1">NAD glycohydrolase translocation F5/8 type C domain-containing protein</fullName>
    </recommendedName>
</protein>
<dbReference type="EMBL" id="JAODOP010000004">
    <property type="protein sequence ID" value="MEF3834277.1"/>
    <property type="molecule type" value="Genomic_DNA"/>
</dbReference>
<evidence type="ECO:0000313" key="3">
    <source>
        <dbReference type="Proteomes" id="UP001337305"/>
    </source>
</evidence>
<evidence type="ECO:0000313" key="2">
    <source>
        <dbReference type="EMBL" id="MEF3834277.1"/>
    </source>
</evidence>
<name>A0ABU7XU70_9FLAO</name>
<gene>
    <name evidence="2" type="ORF">N1F79_14155</name>
</gene>
<dbReference type="Proteomes" id="UP001337305">
    <property type="component" value="Unassembled WGS sequence"/>
</dbReference>
<comment type="caution">
    <text evidence="2">The sequence shown here is derived from an EMBL/GenBank/DDBJ whole genome shotgun (WGS) entry which is preliminary data.</text>
</comment>
<dbReference type="InterPro" id="IPR057561">
    <property type="entry name" value="NADase_transloc"/>
</dbReference>
<sequence>MKSIITIFIFITFHSFSQNLKEFETKIEMNFDFGIQVQNDWKERNQLFKDLESEKKSWDNLTEKELKLFEKYDETYNTMWDIEGGGCSWYCGAGDYTVNSSSFLKNQNKNSYEINNINDFSYQTAWVEGIKGYGIGEFIEFTFVPKHPRVTVIKIANGYIKSKEAWKNNSRVKKLKMYVNDTVYGIINLKDVYSLQSIKLEKPIGHSERKDYEKLQKMPKWKIRFEIMEVYKGDKYDDTAISEIFFDGIDVH</sequence>
<dbReference type="NCBIfam" id="NF047619">
    <property type="entry name" value="NADase_discoid"/>
    <property type="match status" value="1"/>
</dbReference>
<organism evidence="2 3">
    <name type="scientific">Flavivirga spongiicola</name>
    <dbReference type="NCBI Taxonomy" id="421621"/>
    <lineage>
        <taxon>Bacteria</taxon>
        <taxon>Pseudomonadati</taxon>
        <taxon>Bacteroidota</taxon>
        <taxon>Flavobacteriia</taxon>
        <taxon>Flavobacteriales</taxon>
        <taxon>Flavobacteriaceae</taxon>
        <taxon>Flavivirga</taxon>
    </lineage>
</organism>
<keyword evidence="3" id="KW-1185">Reference proteome</keyword>
<feature type="domain" description="NAD glycohydrolase translocation F5/8 type C" evidence="1">
    <location>
        <begin position="89"/>
        <end position="247"/>
    </location>
</feature>
<proteinExistence type="predicted"/>
<reference evidence="2 3" key="1">
    <citation type="submission" date="2022-09" db="EMBL/GenBank/DDBJ databases">
        <title>Genome sequencing of Flavivirga sp. MEBiC05379.</title>
        <authorList>
            <person name="Oh H.-M."/>
            <person name="Kwon K.K."/>
            <person name="Park M.J."/>
            <person name="Yang S.-H."/>
        </authorList>
    </citation>
    <scope>NUCLEOTIDE SEQUENCE [LARGE SCALE GENOMIC DNA]</scope>
    <source>
        <strain evidence="2 3">MEBiC05379</strain>
    </source>
</reference>
<evidence type="ECO:0000259" key="1">
    <source>
        <dbReference type="Pfam" id="PF25302"/>
    </source>
</evidence>
<dbReference type="Pfam" id="PF25302">
    <property type="entry name" value="NADase_transloc"/>
    <property type="match status" value="1"/>
</dbReference>